<dbReference type="EMBL" id="LLXI01009222">
    <property type="protein sequence ID" value="PKY63165.1"/>
    <property type="molecule type" value="Genomic_DNA"/>
</dbReference>
<name>A0A2I1HWA7_9GLOM</name>
<dbReference type="AlphaFoldDB" id="A0A2I1HWA7"/>
<keyword evidence="2" id="KW-1185">Reference proteome</keyword>
<gene>
    <name evidence="1" type="ORF">RhiirA4_491224</name>
</gene>
<reference evidence="1 2" key="1">
    <citation type="submission" date="2015-10" db="EMBL/GenBank/DDBJ databases">
        <title>Genome analyses suggest a sexual origin of heterokaryosis in a supposedly ancient asexual fungus.</title>
        <authorList>
            <person name="Ropars J."/>
            <person name="Sedzielewska K."/>
            <person name="Noel J."/>
            <person name="Charron P."/>
            <person name="Farinelli L."/>
            <person name="Marton T."/>
            <person name="Kruger M."/>
            <person name="Pelin A."/>
            <person name="Brachmann A."/>
            <person name="Corradi N."/>
        </authorList>
    </citation>
    <scope>NUCLEOTIDE SEQUENCE [LARGE SCALE GENOMIC DNA]</scope>
    <source>
        <strain evidence="1 2">A4</strain>
    </source>
</reference>
<accession>A0A2I1HWA7</accession>
<protein>
    <submittedName>
        <fullName evidence="1">Uncharacterized protein</fullName>
    </submittedName>
</protein>
<dbReference type="Proteomes" id="UP000234323">
    <property type="component" value="Unassembled WGS sequence"/>
</dbReference>
<organism evidence="1 2">
    <name type="scientific">Rhizophagus irregularis</name>
    <dbReference type="NCBI Taxonomy" id="588596"/>
    <lineage>
        <taxon>Eukaryota</taxon>
        <taxon>Fungi</taxon>
        <taxon>Fungi incertae sedis</taxon>
        <taxon>Mucoromycota</taxon>
        <taxon>Glomeromycotina</taxon>
        <taxon>Glomeromycetes</taxon>
        <taxon>Glomerales</taxon>
        <taxon>Glomeraceae</taxon>
        <taxon>Rhizophagus</taxon>
    </lineage>
</organism>
<sequence>MNSFTESVGNYEILELSEYEAFDTQPQTNNFDTNEIPGVNLQNVEGMSLVQFGSNLPRLNVCPNLYEGLLFPNFDIAHHYCLEFGRFSGFAVSKALIGSVLIQQPGPNKVACRNLGV</sequence>
<comment type="caution">
    <text evidence="1">The sequence shown here is derived from an EMBL/GenBank/DDBJ whole genome shotgun (WGS) entry which is preliminary data.</text>
</comment>
<proteinExistence type="predicted"/>
<evidence type="ECO:0000313" key="1">
    <source>
        <dbReference type="EMBL" id="PKY63165.1"/>
    </source>
</evidence>
<evidence type="ECO:0000313" key="2">
    <source>
        <dbReference type="Proteomes" id="UP000234323"/>
    </source>
</evidence>